<dbReference type="AlphaFoldDB" id="A0A7C3WGK5"/>
<reference evidence="2" key="1">
    <citation type="journal article" date="2020" name="mSystems">
        <title>Genome- and Community-Level Interaction Insights into Carbon Utilization and Element Cycling Functions of Hydrothermarchaeota in Hydrothermal Sediment.</title>
        <authorList>
            <person name="Zhou Z."/>
            <person name="Liu Y."/>
            <person name="Xu W."/>
            <person name="Pan J."/>
            <person name="Luo Z.H."/>
            <person name="Li M."/>
        </authorList>
    </citation>
    <scope>NUCLEOTIDE SEQUENCE [LARGE SCALE GENOMIC DNA]</scope>
    <source>
        <strain evidence="2">SpSt-776</strain>
    </source>
</reference>
<dbReference type="Gene3D" id="3.90.550.10">
    <property type="entry name" value="Spore Coat Polysaccharide Biosynthesis Protein SpsA, Chain A"/>
    <property type="match status" value="1"/>
</dbReference>
<dbReference type="InterPro" id="IPR029044">
    <property type="entry name" value="Nucleotide-diphossugar_trans"/>
</dbReference>
<evidence type="ECO:0000313" key="2">
    <source>
        <dbReference type="EMBL" id="HGB13870.1"/>
    </source>
</evidence>
<proteinExistence type="predicted"/>
<dbReference type="PANTHER" id="PTHR43685">
    <property type="entry name" value="GLYCOSYLTRANSFERASE"/>
    <property type="match status" value="1"/>
</dbReference>
<dbReference type="InterPro" id="IPR050834">
    <property type="entry name" value="Glycosyltransf_2"/>
</dbReference>
<keyword evidence="2" id="KW-0808">Transferase</keyword>
<organism evidence="2">
    <name type="scientific">Desulfobacca acetoxidans</name>
    <dbReference type="NCBI Taxonomy" id="60893"/>
    <lineage>
        <taxon>Bacteria</taxon>
        <taxon>Pseudomonadati</taxon>
        <taxon>Thermodesulfobacteriota</taxon>
        <taxon>Desulfobaccia</taxon>
        <taxon>Desulfobaccales</taxon>
        <taxon>Desulfobaccaceae</taxon>
        <taxon>Desulfobacca</taxon>
    </lineage>
</organism>
<dbReference type="PANTHER" id="PTHR43685:SF2">
    <property type="entry name" value="GLYCOSYLTRANSFERASE 2-LIKE DOMAIN-CONTAINING PROTEIN"/>
    <property type="match status" value="1"/>
</dbReference>
<protein>
    <submittedName>
        <fullName evidence="2">Glycosyltransferase</fullName>
    </submittedName>
</protein>
<feature type="domain" description="Glycosyltransferase 2-like" evidence="1">
    <location>
        <begin position="5"/>
        <end position="115"/>
    </location>
</feature>
<dbReference type="GO" id="GO:0016740">
    <property type="term" value="F:transferase activity"/>
    <property type="evidence" value="ECO:0007669"/>
    <property type="project" value="UniProtKB-KW"/>
</dbReference>
<comment type="caution">
    <text evidence="2">The sequence shown here is derived from an EMBL/GenBank/DDBJ whole genome shotgun (WGS) entry which is preliminary data.</text>
</comment>
<sequence length="302" mass="34525">MAKVSVIVPTFNRAGWVTEAVASVLAQSYKDFELIVVDDGSTDATLEALGPFYRQAQVLRLEKRRGVAAARNLGVAAAWGEWLAFLDSDDLWRPDKLARQMTYLEKHPGLLICQTDEVWLRNGARVNVPLTHRKVGGEIFLPSLERCMISPSAVVLHRRLLEEVGPFDETLPAAEDYELWLRVTWRYPVGLLPEPLVVKRGGHPDQLSRQWGIDRWRIRALLKLLQEPDLPGPYRETAVRILARKCSIYAQGCEKRQKIKEARYYRNLSKKAEKILFSGSLRADYWPSAIKEEDLWTCMKPS</sequence>
<dbReference type="InterPro" id="IPR001173">
    <property type="entry name" value="Glyco_trans_2-like"/>
</dbReference>
<dbReference type="EMBL" id="DTHB01000016">
    <property type="protein sequence ID" value="HGB13870.1"/>
    <property type="molecule type" value="Genomic_DNA"/>
</dbReference>
<evidence type="ECO:0000259" key="1">
    <source>
        <dbReference type="Pfam" id="PF00535"/>
    </source>
</evidence>
<name>A0A7C3WGK5_9BACT</name>
<accession>A0A7C3WGK5</accession>
<dbReference type="SUPFAM" id="SSF53448">
    <property type="entry name" value="Nucleotide-diphospho-sugar transferases"/>
    <property type="match status" value="1"/>
</dbReference>
<gene>
    <name evidence="2" type="ORF">ENV62_01330</name>
</gene>
<dbReference type="Pfam" id="PF00535">
    <property type="entry name" value="Glycos_transf_2"/>
    <property type="match status" value="1"/>
</dbReference>